<evidence type="ECO:0000313" key="2">
    <source>
        <dbReference type="Proteomes" id="UP000680206"/>
    </source>
</evidence>
<comment type="caution">
    <text evidence="1">The sequence shown here is derived from an EMBL/GenBank/DDBJ whole genome shotgun (WGS) entry which is preliminary data.</text>
</comment>
<accession>A0ABS3S813</accession>
<dbReference type="Proteomes" id="UP000680206">
    <property type="component" value="Unassembled WGS sequence"/>
</dbReference>
<keyword evidence="2" id="KW-1185">Reference proteome</keyword>
<dbReference type="RefSeq" id="WP_208251883.1">
    <property type="nucleotide sequence ID" value="NZ_JAGEPF010000040.1"/>
</dbReference>
<name>A0ABS3S813_9ACTN</name>
<evidence type="ECO:0000313" key="1">
    <source>
        <dbReference type="EMBL" id="MBO2465021.1"/>
    </source>
</evidence>
<gene>
    <name evidence="1" type="ORF">J4709_46390</name>
</gene>
<organism evidence="1 2">
    <name type="scientific">Actinomadura violacea</name>
    <dbReference type="NCBI Taxonomy" id="2819934"/>
    <lineage>
        <taxon>Bacteria</taxon>
        <taxon>Bacillati</taxon>
        <taxon>Actinomycetota</taxon>
        <taxon>Actinomycetes</taxon>
        <taxon>Streptosporangiales</taxon>
        <taxon>Thermomonosporaceae</taxon>
        <taxon>Actinomadura</taxon>
    </lineage>
</organism>
<sequence length="76" mass="8294">MARRTANLDAEAYDYVGASAVARRIRDRFAEPRQAAFEVIEFEELDHIAGPAEAHVVTPQLTAVGLPGSARHPYSS</sequence>
<reference evidence="1 2" key="1">
    <citation type="submission" date="2021-03" db="EMBL/GenBank/DDBJ databases">
        <title>Actinomadura violae sp. nov., isolated from lichen in Thailand.</title>
        <authorList>
            <person name="Kanchanasin P."/>
            <person name="Saeng-In P."/>
            <person name="Phongsopitanun W."/>
            <person name="Yuki M."/>
            <person name="Kudo T."/>
            <person name="Ohkuma M."/>
            <person name="Tanasupawat S."/>
        </authorList>
    </citation>
    <scope>NUCLEOTIDE SEQUENCE [LARGE SCALE GENOMIC DNA]</scope>
    <source>
        <strain evidence="1 2">LCR2-06</strain>
    </source>
</reference>
<protein>
    <submittedName>
        <fullName evidence="1">Uncharacterized protein</fullName>
    </submittedName>
</protein>
<proteinExistence type="predicted"/>
<dbReference type="EMBL" id="JAGEPF010000040">
    <property type="protein sequence ID" value="MBO2465021.1"/>
    <property type="molecule type" value="Genomic_DNA"/>
</dbReference>